<keyword evidence="3" id="KW-0472">Membrane</keyword>
<name>A0A699GPY6_TANCI</name>
<dbReference type="PANTHER" id="PTHR11439">
    <property type="entry name" value="GAG-POL-RELATED RETROTRANSPOSON"/>
    <property type="match status" value="1"/>
</dbReference>
<feature type="compositionally biased region" description="Low complexity" evidence="2">
    <location>
        <begin position="1512"/>
        <end position="1522"/>
    </location>
</feature>
<keyword evidence="1" id="KW-0175">Coiled coil</keyword>
<dbReference type="InterPro" id="IPR013103">
    <property type="entry name" value="RVT_2"/>
</dbReference>
<proteinExistence type="predicted"/>
<feature type="coiled-coil region" evidence="1">
    <location>
        <begin position="1045"/>
        <end position="1072"/>
    </location>
</feature>
<feature type="compositionally biased region" description="Basic residues" evidence="2">
    <location>
        <begin position="1429"/>
        <end position="1441"/>
    </location>
</feature>
<evidence type="ECO:0000256" key="2">
    <source>
        <dbReference type="SAM" id="MobiDB-lite"/>
    </source>
</evidence>
<feature type="domain" description="Reverse transcriptase Ty1/copia-type" evidence="4">
    <location>
        <begin position="194"/>
        <end position="289"/>
    </location>
</feature>
<feature type="compositionally biased region" description="Basic and acidic residues" evidence="2">
    <location>
        <begin position="1838"/>
        <end position="1850"/>
    </location>
</feature>
<protein>
    <submittedName>
        <fullName evidence="6">Retrovirus-related Pol polyprotein from transposon TNT 1-94</fullName>
    </submittedName>
</protein>
<gene>
    <name evidence="6" type="ORF">Tci_096452</name>
</gene>
<evidence type="ECO:0000256" key="3">
    <source>
        <dbReference type="SAM" id="Phobius"/>
    </source>
</evidence>
<organism evidence="6">
    <name type="scientific">Tanacetum cinerariifolium</name>
    <name type="common">Dalmatian daisy</name>
    <name type="synonym">Chrysanthemum cinerariifolium</name>
    <dbReference type="NCBI Taxonomy" id="118510"/>
    <lineage>
        <taxon>Eukaryota</taxon>
        <taxon>Viridiplantae</taxon>
        <taxon>Streptophyta</taxon>
        <taxon>Embryophyta</taxon>
        <taxon>Tracheophyta</taxon>
        <taxon>Spermatophyta</taxon>
        <taxon>Magnoliopsida</taxon>
        <taxon>eudicotyledons</taxon>
        <taxon>Gunneridae</taxon>
        <taxon>Pentapetalae</taxon>
        <taxon>asterids</taxon>
        <taxon>campanulids</taxon>
        <taxon>Asterales</taxon>
        <taxon>Asteraceae</taxon>
        <taxon>Asteroideae</taxon>
        <taxon>Anthemideae</taxon>
        <taxon>Anthemidinae</taxon>
        <taxon>Tanacetum</taxon>
    </lineage>
</organism>
<feature type="domain" description="Retroviral polymerase SH3-like" evidence="5">
    <location>
        <begin position="757"/>
        <end position="804"/>
    </location>
</feature>
<feature type="region of interest" description="Disordered" evidence="2">
    <location>
        <begin position="1467"/>
        <end position="1522"/>
    </location>
</feature>
<feature type="coiled-coil region" evidence="1">
    <location>
        <begin position="1252"/>
        <end position="1299"/>
    </location>
</feature>
<feature type="compositionally biased region" description="Basic and acidic residues" evidence="2">
    <location>
        <begin position="1476"/>
        <end position="1511"/>
    </location>
</feature>
<comment type="caution">
    <text evidence="6">The sequence shown here is derived from an EMBL/GenBank/DDBJ whole genome shotgun (WGS) entry which is preliminary data.</text>
</comment>
<feature type="compositionally biased region" description="Basic and acidic residues" evidence="2">
    <location>
        <begin position="1171"/>
        <end position="1190"/>
    </location>
</feature>
<sequence length="2447" mass="276291">METIHVQFDELTEHMAPVPISAGPEPILLTLGKISSGLVPNPVPAASCVPPTNKDLEILFQSMFDGYFEPPSVERPVPPVHAVQVLAVSAGTPSSTTIDQDAPSTSHLPLSLEVQPPISHQGVAAGPTFEDNPFAQAEDDPFVNVFTPEPSFEASSSADVSSTESNQVIQPHDHLKKWSKDHPMDNVISNPSRPWIYKIKLDEYGDVLKNKARLVAKGYRQEKGIDFEESFVSVARIEAIRIFIANAANKNMIIYQMDVKTAFLNGELKEEAYVNQPEGFVNPDHPTYMIDYALWDVIENGASLPKTKIVEGVITELPIIAAEEKAQRRLKDAKKLMEAVENRFGGNAAIRNLRIKSHLNAVGRMVIVSQKTQVVEGVTTLMPITFVEDKAQRRLEVKARSTLMTGIPNEHQLKFNSIKDAKKLMEAIEKRYGGNAATKKTQRNLLKQQYKNFTASNSKMLDQTFDKLQKLVYEPEVKGMSSLNSSTQNMVFMSTSNNNSSNGAVAQAVNTALGVSTSSTQVNTANIDNLSDAVICAFLASQPNGHVDNEVQKVLEENRKEADYQWECRAPRSQDTKHKESTKRTMLVETPASTALIVDNCKKGLGYESYNAVPPPYTRKFIPPEPDLPYIGLDEFADKSVAENTKSSEEETKVVRKNSDAPIIKEWVSHDEDRNVTQPKIIKKTVRPKIVKKEFVKPRQQEKIVRKTVKKVEHNRSKTVNIARPKAVVNTVQDYEEIDGGYATFGGNLKGRKITAKDHLGKFDGKADEGFFIGYSMNSKAFRVFNSRKRLVEENLHIRFSESTPNAVGSGQDWLFDIDALTRTMNYEPIAAGIQSNSFADPKSSQDDRFHPSSDSGKKVDDDPSKESKCRDQDELPFDLNMPALEDINKFNFSGDHEDDDEEADINNMDTTIQVSLVPTIRIHKDHPLDQFWTTSKARTINKEAQIHAKVNGKKVIISEASIKRDLQFRDEKGVDCLPTAIIFEQLALMGPNLRQHLMSQAPKGLIQVVVLGAKIPWEILLLRLGLSEYLNFLIIHCSQEEKTKTTQALEIDSLKRRVKKLEKKQKSRTHKLKRLYNVGLTTRVESSDDEQSLGEDASKHERISDIDADEGINLVGTHDDAKMFDADKDLHGEEVFVAKQDENVVKKEVDDAQVQTASRRITRFKDNNHFTKEYRAPRNQDNNHKESSRRSVPIETSTSTALVSCDGLGGYDWSDQADEGLNDALMAFSSSSSDSEVSNDSACSKSCLETIKLLKYQNDQLLKDLKKYELMVLGEIAISELRKKLEIAQKEKDGIQLNVDKFEHVSKILNKLIECQIVDNCKKGLRYENYNAVPPLYTENFLHLTPDLSFTGLDEFVNKPVVENCKAKSSEEEPKIVRKNDDAPIIEECMSDNEEEDMSQPKIKKKIVRPSIAKIEFLKSKQQEKIARKTVKQVKQHRQNTHSPRGQARKETEPVKNYILLPLWTTDSPFSQDPKSSHDDGSKPASYDEKKVDEDPRKESENKDQDKEDIVNSTNNVNTASNVNTVSSTVNAAGINKVNAVGGKISIELPFDPKIPVLEDDNIFDFSSDDEDDGVVADMNILDTTIQVSPIPTTRIHKDHPLDQVIGDLQLATQTRKMSKNLEEHGFKFGFIEVKTTNTLMETQKPLIKDEDGEEVDVHMYRYLKGQPKLGIWYLKDSPFDLVAYTDSDYARESLDRKSTTGGKSKKRIRLIMEKLFGMGLEFMLFWSTTMAKTINGEAQLHAKVDGKNIIVTESSVRRDLRLADEKGIDCLPNSTIFKQIVLMGKPTRKDTQVPQPSGLTGSVVDEAVHKELGDRLVRAATTASSLEAEQDSGGPRVHDLEQTKTNQKKEIVSQQDEIASLKRRVKKLEKRNRSRTLGLKRLYKVVLSTKVESSSDEESLGEDASKQERRINAIDADEDITLVSAADIEMFDIDVLGGKEVFVAGQNENVVEEVVDAAQVSTATTTVTITTKEITLAQALEALKTLKPKVKGIVFQEPERLAREKEKKEERANIALIEEWDDIQAKMLIIKKRSKPYAAKRAKEKWNKPPTQAQQRKIMCTYLKNMEGYTLKQLKLFEFDRIQEMFDRAFRRVNTFKEFRTELVKGKEKRAGEELVQEITTKQKVEDDKENAELKHLMETIPDEEEVAINVISLAVKSLGIVKWNINKEGMKSYYQILRADGKSALGSAQFLGDKLVSWSLKKQKSTAISTTKAEYIFMSGCCAHILWMRSQLMDYGFEFNNIPLYYDNKGAIALCCNNVQHYQSKHIDIRHHCIREQVENSVVELYFVTTDYQLADIFTKALPRELFEFLLPRLGMKTYKMAEENVLAPTKTDEQLVPVKARLPIGKSNLLMDLQKMQKNPIFRLSVDILQNTNFFSAFTASTDVPLIYIQQFWNTVTMDTKSVYTVSNWMNCGLLWILIFFAMLWKSPLRILHTLLWHLLLVI</sequence>
<evidence type="ECO:0000313" key="6">
    <source>
        <dbReference type="EMBL" id="GEV24475.1"/>
    </source>
</evidence>
<reference evidence="6" key="1">
    <citation type="journal article" date="2019" name="Sci. Rep.">
        <title>Draft genome of Tanacetum cinerariifolium, the natural source of mosquito coil.</title>
        <authorList>
            <person name="Yamashiro T."/>
            <person name="Shiraishi A."/>
            <person name="Satake H."/>
            <person name="Nakayama K."/>
        </authorList>
    </citation>
    <scope>NUCLEOTIDE SEQUENCE</scope>
</reference>
<dbReference type="CDD" id="cd09272">
    <property type="entry name" value="RNase_HI_RT_Ty1"/>
    <property type="match status" value="1"/>
</dbReference>
<dbReference type="PANTHER" id="PTHR11439:SF495">
    <property type="entry name" value="REVERSE TRANSCRIPTASE, RNA-DEPENDENT DNA POLYMERASE-RELATED"/>
    <property type="match status" value="1"/>
</dbReference>
<evidence type="ECO:0000259" key="4">
    <source>
        <dbReference type="Pfam" id="PF07727"/>
    </source>
</evidence>
<feature type="region of interest" description="Disordered" evidence="2">
    <location>
        <begin position="1824"/>
        <end position="1850"/>
    </location>
</feature>
<evidence type="ECO:0000259" key="5">
    <source>
        <dbReference type="Pfam" id="PF25597"/>
    </source>
</evidence>
<feature type="region of interest" description="Disordered" evidence="2">
    <location>
        <begin position="1171"/>
        <end position="1197"/>
    </location>
</feature>
<feature type="region of interest" description="Disordered" evidence="2">
    <location>
        <begin position="837"/>
        <end position="876"/>
    </location>
</feature>
<evidence type="ECO:0000256" key="1">
    <source>
        <dbReference type="SAM" id="Coils"/>
    </source>
</evidence>
<feature type="compositionally biased region" description="Basic and acidic residues" evidence="2">
    <location>
        <begin position="844"/>
        <end position="874"/>
    </location>
</feature>
<keyword evidence="3" id="KW-1133">Transmembrane helix</keyword>
<feature type="non-terminal residue" evidence="6">
    <location>
        <position position="2447"/>
    </location>
</feature>
<feature type="transmembrane region" description="Helical" evidence="3">
    <location>
        <begin position="2410"/>
        <end position="2429"/>
    </location>
</feature>
<dbReference type="EMBL" id="BKCJ010018271">
    <property type="protein sequence ID" value="GEV24475.1"/>
    <property type="molecule type" value="Genomic_DNA"/>
</dbReference>
<feature type="region of interest" description="Disordered" evidence="2">
    <location>
        <begin position="1428"/>
        <end position="1455"/>
    </location>
</feature>
<dbReference type="Pfam" id="PF07727">
    <property type="entry name" value="RVT_2"/>
    <property type="match status" value="1"/>
</dbReference>
<accession>A0A699GPY6</accession>
<dbReference type="InterPro" id="IPR057670">
    <property type="entry name" value="SH3_retrovirus"/>
</dbReference>
<keyword evidence="3" id="KW-0812">Transmembrane</keyword>
<dbReference type="Pfam" id="PF25597">
    <property type="entry name" value="SH3_retrovirus"/>
    <property type="match status" value="1"/>
</dbReference>